<dbReference type="Pfam" id="PF08531">
    <property type="entry name" value="Bac_rhamnosid_N"/>
    <property type="match status" value="1"/>
</dbReference>
<dbReference type="Gene3D" id="2.60.420.10">
    <property type="entry name" value="Maltose phosphorylase, domain 3"/>
    <property type="match status" value="1"/>
</dbReference>
<evidence type="ECO:0000259" key="4">
    <source>
        <dbReference type="Pfam" id="PF17390"/>
    </source>
</evidence>
<evidence type="ECO:0000313" key="6">
    <source>
        <dbReference type="EMBL" id="PJA62008.1"/>
    </source>
</evidence>
<dbReference type="InterPro" id="IPR048653">
    <property type="entry name" value="RhaB_D2"/>
</dbReference>
<reference evidence="7" key="1">
    <citation type="submission" date="2017-09" db="EMBL/GenBank/DDBJ databases">
        <title>Depth-based differentiation of microbial function through sediment-hosted aquifers and enrichment of novel symbionts in the deep terrestrial subsurface.</title>
        <authorList>
            <person name="Probst A.J."/>
            <person name="Ladd B."/>
            <person name="Jarett J.K."/>
            <person name="Geller-Mcgrath D.E."/>
            <person name="Sieber C.M.K."/>
            <person name="Emerson J.B."/>
            <person name="Anantharaman K."/>
            <person name="Thomas B.C."/>
            <person name="Malmstrom R."/>
            <person name="Stieglmeier M."/>
            <person name="Klingl A."/>
            <person name="Woyke T."/>
            <person name="Ryan C.M."/>
            <person name="Banfield J.F."/>
        </authorList>
    </citation>
    <scope>NUCLEOTIDE SEQUENCE [LARGE SCALE GENOMIC DNA]</scope>
</reference>
<evidence type="ECO:0000259" key="5">
    <source>
        <dbReference type="Pfam" id="PF21557"/>
    </source>
</evidence>
<evidence type="ECO:0000313" key="7">
    <source>
        <dbReference type="Proteomes" id="UP000229213"/>
    </source>
</evidence>
<dbReference type="InterPro" id="IPR035398">
    <property type="entry name" value="Bac_rhamnosid_C"/>
</dbReference>
<gene>
    <name evidence="6" type="ORF">CO162_03310</name>
</gene>
<evidence type="ECO:0000259" key="3">
    <source>
        <dbReference type="Pfam" id="PF17389"/>
    </source>
</evidence>
<evidence type="ECO:0000259" key="2">
    <source>
        <dbReference type="Pfam" id="PF08531"/>
    </source>
</evidence>
<feature type="domain" description="Bacterial alpha-L-rhamnosidase N-terminal" evidence="2">
    <location>
        <begin position="35"/>
        <end position="172"/>
    </location>
</feature>
<dbReference type="Pfam" id="PF17390">
    <property type="entry name" value="Bac_rhamnosid_C"/>
    <property type="match status" value="1"/>
</dbReference>
<dbReference type="Proteomes" id="UP000229213">
    <property type="component" value="Unassembled WGS sequence"/>
</dbReference>
<feature type="domain" description="Alpha-L-rhamnosidase concanavalin-like" evidence="1">
    <location>
        <begin position="408"/>
        <end position="486"/>
    </location>
</feature>
<organism evidence="6 7">
    <name type="scientific">bacterium (Candidatus Ratteibacteria) CG_4_9_14_3_um_filter_41_21</name>
    <dbReference type="NCBI Taxonomy" id="2014289"/>
    <lineage>
        <taxon>Bacteria</taxon>
        <taxon>Candidatus Ratteibacteria</taxon>
    </lineage>
</organism>
<dbReference type="InterPro" id="IPR008979">
    <property type="entry name" value="Galactose-bd-like_sf"/>
</dbReference>
<sequence length="927" mass="107954">MKWKGRWIWQKGEVAPRNYFLYFRKSFNLLELPKKVSLSVSADSRYILYLNGEYLGQGPARSFPEHQQFDSYNVEGKLIKGKNIIAVLVHHFGESNFQYLEGRGGLICQLDCGKEIIVSDRSWKIKRCEAFARFVPRVSCQQGFEEQYDSRKEISRWQTSDFDDSSWENGIELKGKLPWKRLEPRDIPFLSQEPVLPVRVLETEVVKPIPYSFTFNLRPYFFPGETHSNRMEVKGFLFTYIYTSHSEIINFYFSSSRAKLNGKLIKNDFSKRPAERWTRIKLNSGWNPLLIDISGGYHLLQTSLAIRSGQKLYFSALKKEDKSFWETIVFPSEKEFGRIWKQGDIERKMIVEGSRKQISFQDIYEDIYLQTTFDEPLKRKPKISHLEAICSFSPDYAIFYPEKDGEIRILLDFGKEVVGYTQFEVEGKEGVILDFNFFEAIEDGKIHFTGLDSWAGYNFSFRYITKEGRQTYRSYGRRGFRYLYLTLRGIKSPFKIRYVSTLLNTYPVAEKGEFHSSDERLNKIWEVGAYTLRLCMEDTYVDCPCYEQTHWVGDSRNEALINYVSFGAYDLSAHSLEQVSHSLKYNILPESHVPSGWRNILPAWSFLWIEALYEYYLFTGDEKFLKEIYPSLRKTCLKIRDLTNKRGLFSIKAWNMIDWAPMDTPEEGEITHNNALAVRSLFTSAKIARILKKKEDFQKFTQLAESIKRAINSYCWNEDKKAYIDCLHKDGSQSKVISQQTNTIIYLCNCAPKERIPHILPLIENAPEGVVSVGSPFFMFFTLEALAKLGKIKEALSIIQEKWGFMLDKGATTFWEIFPGFTQFWWTRSHCHAWSAGPTYFLSTKILGIFPLEPGFKKVLIQPFPANLTFCSGKFPTPKGEIDISWENLSNSFNLYLKIPKGIKTKIVLPKGKKSEVYLNGKKLKWN</sequence>
<dbReference type="Gene3D" id="1.50.10.10">
    <property type="match status" value="1"/>
</dbReference>
<feature type="domain" description="Alpha-L-rhamnosidase C-terminal" evidence="4">
    <location>
        <begin position="848"/>
        <end position="917"/>
    </location>
</feature>
<dbReference type="AlphaFoldDB" id="A0A2M7YGB5"/>
<dbReference type="SUPFAM" id="SSF48208">
    <property type="entry name" value="Six-hairpin glycosidases"/>
    <property type="match status" value="1"/>
</dbReference>
<evidence type="ECO:0000259" key="1">
    <source>
        <dbReference type="Pfam" id="PF05592"/>
    </source>
</evidence>
<dbReference type="Pfam" id="PF17389">
    <property type="entry name" value="Bac_rhamnosid6H"/>
    <property type="match status" value="1"/>
</dbReference>
<dbReference type="InterPro" id="IPR035396">
    <property type="entry name" value="Bac_rhamnosid6H"/>
</dbReference>
<dbReference type="PANTHER" id="PTHR34987:SF4">
    <property type="entry name" value="ALPHA-L-RHAMNOSIDASE C-TERMINAL DOMAIN-CONTAINING PROTEIN"/>
    <property type="match status" value="1"/>
</dbReference>
<dbReference type="InterPro" id="IPR008902">
    <property type="entry name" value="Rhamnosid_concanavalin"/>
</dbReference>
<comment type="caution">
    <text evidence="6">The sequence shown here is derived from an EMBL/GenBank/DDBJ whole genome shotgun (WGS) entry which is preliminary data.</text>
</comment>
<dbReference type="Pfam" id="PF05592">
    <property type="entry name" value="Bac_rhamnosid"/>
    <property type="match status" value="1"/>
</dbReference>
<dbReference type="InterPro" id="IPR013737">
    <property type="entry name" value="Bac_rhamnosid_N"/>
</dbReference>
<dbReference type="PANTHER" id="PTHR34987">
    <property type="entry name" value="C, PUTATIVE (AFU_ORTHOLOGUE AFUA_3G02880)-RELATED"/>
    <property type="match status" value="1"/>
</dbReference>
<feature type="domain" description="Alpha-L-rhamnosidase" evidence="5">
    <location>
        <begin position="216"/>
        <end position="324"/>
    </location>
</feature>
<protein>
    <submittedName>
        <fullName evidence="6">Uncharacterized protein</fullName>
    </submittedName>
</protein>
<dbReference type="InterPro" id="IPR008928">
    <property type="entry name" value="6-hairpin_glycosidase_sf"/>
</dbReference>
<accession>A0A2M7YGB5</accession>
<dbReference type="SUPFAM" id="SSF49785">
    <property type="entry name" value="Galactose-binding domain-like"/>
    <property type="match status" value="1"/>
</dbReference>
<dbReference type="EMBL" id="PFWI01000110">
    <property type="protein sequence ID" value="PJA62008.1"/>
    <property type="molecule type" value="Genomic_DNA"/>
</dbReference>
<dbReference type="Gene3D" id="2.60.120.260">
    <property type="entry name" value="Galactose-binding domain-like"/>
    <property type="match status" value="3"/>
</dbReference>
<proteinExistence type="predicted"/>
<feature type="domain" description="Alpha-L-rhamnosidase six-hairpin glycosidase" evidence="3">
    <location>
        <begin position="510"/>
        <end position="844"/>
    </location>
</feature>
<dbReference type="InterPro" id="IPR012341">
    <property type="entry name" value="6hp_glycosidase-like_sf"/>
</dbReference>
<name>A0A2M7YGB5_9BACT</name>
<dbReference type="Pfam" id="PF21557">
    <property type="entry name" value="RhaB_D2"/>
    <property type="match status" value="1"/>
</dbReference>
<dbReference type="GO" id="GO:0005975">
    <property type="term" value="P:carbohydrate metabolic process"/>
    <property type="evidence" value="ECO:0007669"/>
    <property type="project" value="InterPro"/>
</dbReference>